<evidence type="ECO:0000256" key="1">
    <source>
        <dbReference type="SAM" id="SignalP"/>
    </source>
</evidence>
<feature type="chain" id="PRO_5017053848" evidence="1">
    <location>
        <begin position="20"/>
        <end position="320"/>
    </location>
</feature>
<sequence length="320" mass="35498">MQKRCYLLILIVFFLTACAHHMPRNKPNASLPPAIKTKQARQVAAFNQVVLQGQLNVTLHTGYKKPQVILSGDARDLAAIKTEVVHNTLHVTLGKGYPSHGPVSVDVRGQFLNRLMAQGVPLITGNQIHTSVLDVYLVDTGRVRLGGSIGLRVLDIKGKGSLTQIGGISSQNLQIHLQGSPKVQLEGVANLANLTMFGDAWLSLYWVKTDTLTVRAKQKSTIQLAGAVNRLDVELWGNARFKGRYLRAQRSFVRTHGHSVAEISVAKHQSNLATDASDIYYFNLPNTRADFMAFDGSVLDMREWNQAELKDFTRYNKQFP</sequence>
<dbReference type="AlphaFoldDB" id="A0A377G6F7"/>
<accession>A0A377G6F7</accession>
<evidence type="ECO:0000313" key="3">
    <source>
        <dbReference type="EMBL" id="STO20091.1"/>
    </source>
</evidence>
<feature type="domain" description="Putative auto-transporter adhesin head GIN" evidence="2">
    <location>
        <begin position="45"/>
        <end position="186"/>
    </location>
</feature>
<dbReference type="Proteomes" id="UP000254554">
    <property type="component" value="Unassembled WGS sequence"/>
</dbReference>
<dbReference type="OrthoDB" id="5641583at2"/>
<dbReference type="PROSITE" id="PS51257">
    <property type="entry name" value="PROKAR_LIPOPROTEIN"/>
    <property type="match status" value="1"/>
</dbReference>
<dbReference type="Gene3D" id="2.160.20.120">
    <property type="match status" value="1"/>
</dbReference>
<organism evidence="3 4">
    <name type="scientific">Fluoribacter dumoffii</name>
    <dbReference type="NCBI Taxonomy" id="463"/>
    <lineage>
        <taxon>Bacteria</taxon>
        <taxon>Pseudomonadati</taxon>
        <taxon>Pseudomonadota</taxon>
        <taxon>Gammaproteobacteria</taxon>
        <taxon>Legionellales</taxon>
        <taxon>Legionellaceae</taxon>
        <taxon>Fluoribacter</taxon>
    </lineage>
</organism>
<feature type="signal peptide" evidence="1">
    <location>
        <begin position="1"/>
        <end position="19"/>
    </location>
</feature>
<reference evidence="3 4" key="1">
    <citation type="submission" date="2018-06" db="EMBL/GenBank/DDBJ databases">
        <authorList>
            <consortium name="Pathogen Informatics"/>
            <person name="Doyle S."/>
        </authorList>
    </citation>
    <scope>NUCLEOTIDE SEQUENCE [LARGE SCALE GENOMIC DNA]</scope>
    <source>
        <strain evidence="3 4">NCTC11370</strain>
    </source>
</reference>
<gene>
    <name evidence="3" type="ORF">NCTC11370_00136</name>
</gene>
<dbReference type="GeneID" id="93291189"/>
<name>A0A377G6F7_9GAMM</name>
<dbReference type="EMBL" id="UGGT01000001">
    <property type="protein sequence ID" value="STO20091.1"/>
    <property type="molecule type" value="Genomic_DNA"/>
</dbReference>
<protein>
    <submittedName>
        <fullName evidence="3">Protein of uncharacterized function (DUF2807)</fullName>
    </submittedName>
</protein>
<proteinExistence type="predicted"/>
<keyword evidence="4" id="KW-1185">Reference proteome</keyword>
<dbReference type="Pfam" id="PF10988">
    <property type="entry name" value="DUF2807"/>
    <property type="match status" value="1"/>
</dbReference>
<evidence type="ECO:0000313" key="4">
    <source>
        <dbReference type="Proteomes" id="UP000254554"/>
    </source>
</evidence>
<dbReference type="RefSeq" id="WP_010652303.1">
    <property type="nucleotide sequence ID" value="NZ_JAPHOO010000002.1"/>
</dbReference>
<keyword evidence="1" id="KW-0732">Signal</keyword>
<evidence type="ECO:0000259" key="2">
    <source>
        <dbReference type="Pfam" id="PF10988"/>
    </source>
</evidence>
<dbReference type="STRING" id="1094715.GCA_000236165_00137"/>
<dbReference type="InterPro" id="IPR021255">
    <property type="entry name" value="DUF2807"/>
</dbReference>